<dbReference type="Proteomes" id="UP000192582">
    <property type="component" value="Unassembled WGS sequence"/>
</dbReference>
<accession>A0A1W1VDB8</accession>
<evidence type="ECO:0000313" key="2">
    <source>
        <dbReference type="EMBL" id="SMB91437.1"/>
    </source>
</evidence>
<keyword evidence="3" id="KW-1185">Reference proteome</keyword>
<evidence type="ECO:0000313" key="3">
    <source>
        <dbReference type="Proteomes" id="UP000192582"/>
    </source>
</evidence>
<feature type="region of interest" description="Disordered" evidence="1">
    <location>
        <begin position="40"/>
        <end position="68"/>
    </location>
</feature>
<dbReference type="RefSeq" id="WP_084048669.1">
    <property type="nucleotide sequence ID" value="NZ_FWWU01000009.1"/>
</dbReference>
<proteinExistence type="predicted"/>
<dbReference type="AlphaFoldDB" id="A0A1W1VDB8"/>
<evidence type="ECO:0000256" key="1">
    <source>
        <dbReference type="SAM" id="MobiDB-lite"/>
    </source>
</evidence>
<organism evidence="2 3">
    <name type="scientific">Deinococcus hopiensis KR-140</name>
    <dbReference type="NCBI Taxonomy" id="695939"/>
    <lineage>
        <taxon>Bacteria</taxon>
        <taxon>Thermotogati</taxon>
        <taxon>Deinococcota</taxon>
        <taxon>Deinococci</taxon>
        <taxon>Deinococcales</taxon>
        <taxon>Deinococcaceae</taxon>
        <taxon>Deinococcus</taxon>
    </lineage>
</organism>
<protein>
    <submittedName>
        <fullName evidence="2">Uncharacterized protein</fullName>
    </submittedName>
</protein>
<gene>
    <name evidence="2" type="ORF">SAMN00790413_01129</name>
</gene>
<dbReference type="EMBL" id="FWWU01000009">
    <property type="protein sequence ID" value="SMB91437.1"/>
    <property type="molecule type" value="Genomic_DNA"/>
</dbReference>
<sequence>MRSTRQTRMICRKPFSLVDLASAFALPELGLARWEVLPGPDHGRAPRAASSERLPFPDLGQGSPPLEDWLTLPAYADSQEVTHDA</sequence>
<name>A0A1W1VDB8_9DEIO</name>
<reference evidence="2 3" key="1">
    <citation type="submission" date="2017-04" db="EMBL/GenBank/DDBJ databases">
        <authorList>
            <person name="Afonso C.L."/>
            <person name="Miller P.J."/>
            <person name="Scott M.A."/>
            <person name="Spackman E."/>
            <person name="Goraichik I."/>
            <person name="Dimitrov K.M."/>
            <person name="Suarez D.L."/>
            <person name="Swayne D.E."/>
        </authorList>
    </citation>
    <scope>NUCLEOTIDE SEQUENCE [LARGE SCALE GENOMIC DNA]</scope>
    <source>
        <strain evidence="2 3">KR-140</strain>
    </source>
</reference>